<accession>A0A645F145</accession>
<name>A0A645F145_9ZZZZ</name>
<proteinExistence type="predicted"/>
<comment type="caution">
    <text evidence="1">The sequence shown here is derived from an EMBL/GenBank/DDBJ whole genome shotgun (WGS) entry which is preliminary data.</text>
</comment>
<evidence type="ECO:0000313" key="1">
    <source>
        <dbReference type="EMBL" id="MPN08001.1"/>
    </source>
</evidence>
<protein>
    <submittedName>
        <fullName evidence="1">Uncharacterized protein</fullName>
    </submittedName>
</protein>
<reference evidence="1" key="1">
    <citation type="submission" date="2019-08" db="EMBL/GenBank/DDBJ databases">
        <authorList>
            <person name="Kucharzyk K."/>
            <person name="Murdoch R.W."/>
            <person name="Higgins S."/>
            <person name="Loffler F."/>
        </authorList>
    </citation>
    <scope>NUCLEOTIDE SEQUENCE</scope>
</reference>
<gene>
    <name evidence="1" type="ORF">SDC9_155277</name>
</gene>
<organism evidence="1">
    <name type="scientific">bioreactor metagenome</name>
    <dbReference type="NCBI Taxonomy" id="1076179"/>
    <lineage>
        <taxon>unclassified sequences</taxon>
        <taxon>metagenomes</taxon>
        <taxon>ecological metagenomes</taxon>
    </lineage>
</organism>
<dbReference type="AlphaFoldDB" id="A0A645F145"/>
<sequence length="137" mass="16028">MGWEDVNQFDLQRLSLDTGTSLDDLEKISDPNEIMEYSKLMFRAREIRDYEAKLLLPFRTLNSKGQSEAIKRVTELTNLPEYCDWIDTQPIVDKVISTRNQDNSIEPIAAHNDNADDEEQIKLIRKDIERIKGMRKK</sequence>
<dbReference type="EMBL" id="VSSQ01054010">
    <property type="protein sequence ID" value="MPN08001.1"/>
    <property type="molecule type" value="Genomic_DNA"/>
</dbReference>